<evidence type="ECO:0000256" key="1">
    <source>
        <dbReference type="SAM" id="MobiDB-lite"/>
    </source>
</evidence>
<feature type="region of interest" description="Disordered" evidence="1">
    <location>
        <begin position="107"/>
        <end position="152"/>
    </location>
</feature>
<gene>
    <name evidence="2" type="ORF">BU23DRAFT_574837</name>
</gene>
<evidence type="ECO:0000313" key="2">
    <source>
        <dbReference type="EMBL" id="KAF1965480.1"/>
    </source>
</evidence>
<organism evidence="2 3">
    <name type="scientific">Bimuria novae-zelandiae CBS 107.79</name>
    <dbReference type="NCBI Taxonomy" id="1447943"/>
    <lineage>
        <taxon>Eukaryota</taxon>
        <taxon>Fungi</taxon>
        <taxon>Dikarya</taxon>
        <taxon>Ascomycota</taxon>
        <taxon>Pezizomycotina</taxon>
        <taxon>Dothideomycetes</taxon>
        <taxon>Pleosporomycetidae</taxon>
        <taxon>Pleosporales</taxon>
        <taxon>Massarineae</taxon>
        <taxon>Didymosphaeriaceae</taxon>
        <taxon>Bimuria</taxon>
    </lineage>
</organism>
<accession>A0A6A5UM88</accession>
<keyword evidence="3" id="KW-1185">Reference proteome</keyword>
<feature type="compositionally biased region" description="Basic and acidic residues" evidence="1">
    <location>
        <begin position="179"/>
        <end position="205"/>
    </location>
</feature>
<protein>
    <submittedName>
        <fullName evidence="2">Uncharacterized protein</fullName>
    </submittedName>
</protein>
<name>A0A6A5UM88_9PLEO</name>
<sequence>MYYYSFFYHSPYRTSISEKGRPRTAAAPLRASRTQNPPALHQHRTEVSLPTDDLGDKERQISARRHKDDDVLRGRQRQRHLIILRKSWYSVRRREDNTQDAYVDTEALHQTPVSRLPSGQDDAQASARRRGNNVAKEAGTASRNSGTSAGRHKGHCVCVCVCTYEAIVERHQNQQGTVRRQEDFSNLHEDNGKHAEEKRRGENKNRSSVHRLTILYYLYKSLTTTISDCYSPYDP</sequence>
<reference evidence="2" key="1">
    <citation type="journal article" date="2020" name="Stud. Mycol.">
        <title>101 Dothideomycetes genomes: a test case for predicting lifestyles and emergence of pathogens.</title>
        <authorList>
            <person name="Haridas S."/>
            <person name="Albert R."/>
            <person name="Binder M."/>
            <person name="Bloem J."/>
            <person name="Labutti K."/>
            <person name="Salamov A."/>
            <person name="Andreopoulos B."/>
            <person name="Baker S."/>
            <person name="Barry K."/>
            <person name="Bills G."/>
            <person name="Bluhm B."/>
            <person name="Cannon C."/>
            <person name="Castanera R."/>
            <person name="Culley D."/>
            <person name="Daum C."/>
            <person name="Ezra D."/>
            <person name="Gonzalez J."/>
            <person name="Henrissat B."/>
            <person name="Kuo A."/>
            <person name="Liang C."/>
            <person name="Lipzen A."/>
            <person name="Lutzoni F."/>
            <person name="Magnuson J."/>
            <person name="Mondo S."/>
            <person name="Nolan M."/>
            <person name="Ohm R."/>
            <person name="Pangilinan J."/>
            <person name="Park H.-J."/>
            <person name="Ramirez L."/>
            <person name="Alfaro M."/>
            <person name="Sun H."/>
            <person name="Tritt A."/>
            <person name="Yoshinaga Y."/>
            <person name="Zwiers L.-H."/>
            <person name="Turgeon B."/>
            <person name="Goodwin S."/>
            <person name="Spatafora J."/>
            <person name="Crous P."/>
            <person name="Grigoriev I."/>
        </authorList>
    </citation>
    <scope>NUCLEOTIDE SEQUENCE</scope>
    <source>
        <strain evidence="2">CBS 107.79</strain>
    </source>
</reference>
<dbReference type="Proteomes" id="UP000800036">
    <property type="component" value="Unassembled WGS sequence"/>
</dbReference>
<dbReference type="EMBL" id="ML976761">
    <property type="protein sequence ID" value="KAF1965480.1"/>
    <property type="molecule type" value="Genomic_DNA"/>
</dbReference>
<proteinExistence type="predicted"/>
<feature type="region of interest" description="Disordered" evidence="1">
    <location>
        <begin position="172"/>
        <end position="206"/>
    </location>
</feature>
<evidence type="ECO:0000313" key="3">
    <source>
        <dbReference type="Proteomes" id="UP000800036"/>
    </source>
</evidence>
<feature type="region of interest" description="Disordered" evidence="1">
    <location>
        <begin position="15"/>
        <end position="61"/>
    </location>
</feature>
<dbReference type="AlphaFoldDB" id="A0A6A5UM88"/>